<protein>
    <submittedName>
        <fullName evidence="1">Uncharacterized protein</fullName>
    </submittedName>
</protein>
<dbReference type="Proteomes" id="UP000053815">
    <property type="component" value="Unassembled WGS sequence"/>
</dbReference>
<gene>
    <name evidence="1" type="ORF">MAM1_0174d07264</name>
</gene>
<organism evidence="1">
    <name type="scientific">Mucor ambiguus</name>
    <dbReference type="NCBI Taxonomy" id="91626"/>
    <lineage>
        <taxon>Eukaryota</taxon>
        <taxon>Fungi</taxon>
        <taxon>Fungi incertae sedis</taxon>
        <taxon>Mucoromycota</taxon>
        <taxon>Mucoromycotina</taxon>
        <taxon>Mucoromycetes</taxon>
        <taxon>Mucorales</taxon>
        <taxon>Mucorineae</taxon>
        <taxon>Mucoraceae</taxon>
        <taxon>Mucor</taxon>
    </lineage>
</organism>
<proteinExistence type="predicted"/>
<name>A0A0C9MB30_9FUNG</name>
<dbReference type="OrthoDB" id="2279666at2759"/>
<reference evidence="1" key="1">
    <citation type="submission" date="2014-09" db="EMBL/GenBank/DDBJ databases">
        <title>Draft genome sequence of an oleaginous Mucoromycotina fungus Mucor ambiguus NBRC6742.</title>
        <authorList>
            <person name="Takeda I."/>
            <person name="Yamane N."/>
            <person name="Morita T."/>
            <person name="Tamano K."/>
            <person name="Machida M."/>
            <person name="Baker S."/>
            <person name="Koike H."/>
        </authorList>
    </citation>
    <scope>NUCLEOTIDE SEQUENCE</scope>
    <source>
        <strain evidence="1">NBRC 6742</strain>
    </source>
</reference>
<accession>A0A0C9MB30</accession>
<evidence type="ECO:0000313" key="2">
    <source>
        <dbReference type="Proteomes" id="UP000053815"/>
    </source>
</evidence>
<sequence length="195" mass="22137">MNPIIRLFLIQEKNHLRHSSRSASDSSRQQSGRKMDYIFKTRDAGYGIGCGECGLVGGVNTTKKLQDAGYKMLKVMKDMLYRMAVNFPNVKHKLSICGFYIGENMLKLFILECPVGNVCRYDGFIAVEYPLQESEVRKELSAVLTMIMSGRIIMEEAKKTLDDDESDVVLGRTKPVVMEPSFIPTGINYKKRKQH</sequence>
<dbReference type="AlphaFoldDB" id="A0A0C9MB30"/>
<dbReference type="EMBL" id="DF836463">
    <property type="protein sequence ID" value="GAN07761.1"/>
    <property type="molecule type" value="Genomic_DNA"/>
</dbReference>
<keyword evidence="2" id="KW-1185">Reference proteome</keyword>
<evidence type="ECO:0000313" key="1">
    <source>
        <dbReference type="EMBL" id="GAN07761.1"/>
    </source>
</evidence>